<evidence type="ECO:0000313" key="1">
    <source>
        <dbReference type="EMBL" id="GAA1519047.1"/>
    </source>
</evidence>
<dbReference type="EMBL" id="BAAAQD010000007">
    <property type="protein sequence ID" value="GAA1519047.1"/>
    <property type="molecule type" value="Genomic_DNA"/>
</dbReference>
<proteinExistence type="predicted"/>
<name>A0ABP4L9D2_9ACTN</name>
<protein>
    <submittedName>
        <fullName evidence="1">Uncharacterized protein</fullName>
    </submittedName>
</protein>
<dbReference type="Proteomes" id="UP001501470">
    <property type="component" value="Unassembled WGS sequence"/>
</dbReference>
<evidence type="ECO:0000313" key="2">
    <source>
        <dbReference type="Proteomes" id="UP001501470"/>
    </source>
</evidence>
<gene>
    <name evidence="1" type="ORF">GCM10009827_037850</name>
</gene>
<keyword evidence="2" id="KW-1185">Reference proteome</keyword>
<accession>A0ABP4L9D2</accession>
<organism evidence="1 2">
    <name type="scientific">Dactylosporangium maewongense</name>
    <dbReference type="NCBI Taxonomy" id="634393"/>
    <lineage>
        <taxon>Bacteria</taxon>
        <taxon>Bacillati</taxon>
        <taxon>Actinomycetota</taxon>
        <taxon>Actinomycetes</taxon>
        <taxon>Micromonosporales</taxon>
        <taxon>Micromonosporaceae</taxon>
        <taxon>Dactylosporangium</taxon>
    </lineage>
</organism>
<reference evidence="2" key="1">
    <citation type="journal article" date="2019" name="Int. J. Syst. Evol. Microbiol.">
        <title>The Global Catalogue of Microorganisms (GCM) 10K type strain sequencing project: providing services to taxonomists for standard genome sequencing and annotation.</title>
        <authorList>
            <consortium name="The Broad Institute Genomics Platform"/>
            <consortium name="The Broad Institute Genome Sequencing Center for Infectious Disease"/>
            <person name="Wu L."/>
            <person name="Ma J."/>
        </authorList>
    </citation>
    <scope>NUCLEOTIDE SEQUENCE [LARGE SCALE GENOMIC DNA]</scope>
    <source>
        <strain evidence="2">JCM 15933</strain>
    </source>
</reference>
<sequence>MTANTTRTAAIAAVALRILPRLAVARSWISRIRRAYSRESRWRFDTRNPHSSVY</sequence>
<comment type="caution">
    <text evidence="1">The sequence shown here is derived from an EMBL/GenBank/DDBJ whole genome shotgun (WGS) entry which is preliminary data.</text>
</comment>